<keyword evidence="1" id="KW-1133">Transmembrane helix</keyword>
<feature type="transmembrane region" description="Helical" evidence="1">
    <location>
        <begin position="41"/>
        <end position="64"/>
    </location>
</feature>
<evidence type="ECO:0000313" key="2">
    <source>
        <dbReference type="EMBL" id="STD23815.1"/>
    </source>
</evidence>
<organism evidence="2 3">
    <name type="scientific">Enterobacter asburiae</name>
    <dbReference type="NCBI Taxonomy" id="61645"/>
    <lineage>
        <taxon>Bacteria</taxon>
        <taxon>Pseudomonadati</taxon>
        <taxon>Pseudomonadota</taxon>
        <taxon>Gammaproteobacteria</taxon>
        <taxon>Enterobacterales</taxon>
        <taxon>Enterobacteriaceae</taxon>
        <taxon>Enterobacter</taxon>
        <taxon>Enterobacter cloacae complex</taxon>
    </lineage>
</organism>
<evidence type="ECO:0000313" key="3">
    <source>
        <dbReference type="Proteomes" id="UP000255163"/>
    </source>
</evidence>
<sequence length="71" mass="8451">MTSLQFIKWICIYKPATLKSIVGIFLFSCSGDNKIMVKRQYFLVEIAHNLVYFSYEFLVLWPVYISRDQSF</sequence>
<gene>
    <name evidence="2" type="ORF">NCTC12123_04033</name>
</gene>
<keyword evidence="1" id="KW-0472">Membrane</keyword>
<protein>
    <submittedName>
        <fullName evidence="2">Uncharacterized protein</fullName>
    </submittedName>
</protein>
<name>A0A376FGB8_ENTAS</name>
<dbReference type="Proteomes" id="UP000255163">
    <property type="component" value="Unassembled WGS sequence"/>
</dbReference>
<accession>A0A376FGB8</accession>
<keyword evidence="1" id="KW-0812">Transmembrane</keyword>
<dbReference type="AlphaFoldDB" id="A0A376FGB8"/>
<proteinExistence type="predicted"/>
<dbReference type="EMBL" id="UFYI01000007">
    <property type="protein sequence ID" value="STD23815.1"/>
    <property type="molecule type" value="Genomic_DNA"/>
</dbReference>
<reference evidence="2 3" key="1">
    <citation type="submission" date="2018-06" db="EMBL/GenBank/DDBJ databases">
        <authorList>
            <consortium name="Pathogen Informatics"/>
            <person name="Doyle S."/>
        </authorList>
    </citation>
    <scope>NUCLEOTIDE SEQUENCE [LARGE SCALE GENOMIC DNA]</scope>
    <source>
        <strain evidence="2 3">NCTC12123</strain>
    </source>
</reference>
<evidence type="ECO:0000256" key="1">
    <source>
        <dbReference type="SAM" id="Phobius"/>
    </source>
</evidence>